<name>A0ABT3C5A1_9MYCO</name>
<evidence type="ECO:0008006" key="4">
    <source>
        <dbReference type="Google" id="ProtNLM"/>
    </source>
</evidence>
<dbReference type="RefSeq" id="WP_264065398.1">
    <property type="nucleotide sequence ID" value="NZ_JACKTY010000009.1"/>
</dbReference>
<gene>
    <name evidence="2" type="ORF">H7J73_01150</name>
</gene>
<comment type="caution">
    <text evidence="2">The sequence shown here is derived from an EMBL/GenBank/DDBJ whole genome shotgun (WGS) entry which is preliminary data.</text>
</comment>
<accession>A0ABT3C5A1</accession>
<reference evidence="2 3" key="1">
    <citation type="journal article" date="2022" name="BMC Genomics">
        <title>Comparative genome analysis of mycobacteria focusing on tRNA and non-coding RNA.</title>
        <authorList>
            <person name="Behra P.R.K."/>
            <person name="Pettersson B.M.F."/>
            <person name="Ramesh M."/>
            <person name="Das S."/>
            <person name="Dasgupta S."/>
            <person name="Kirsebom L.A."/>
        </authorList>
    </citation>
    <scope>NUCLEOTIDE SEQUENCE [LARGE SCALE GENOMIC DNA]</scope>
    <source>
        <strain evidence="2 3">DSM 44078</strain>
    </source>
</reference>
<keyword evidence="3" id="KW-1185">Reference proteome</keyword>
<proteinExistence type="predicted"/>
<organism evidence="2 3">
    <name type="scientific">Mycolicibacterium komossense</name>
    <dbReference type="NCBI Taxonomy" id="1779"/>
    <lineage>
        <taxon>Bacteria</taxon>
        <taxon>Bacillati</taxon>
        <taxon>Actinomycetota</taxon>
        <taxon>Actinomycetes</taxon>
        <taxon>Mycobacteriales</taxon>
        <taxon>Mycobacteriaceae</taxon>
        <taxon>Mycolicibacterium</taxon>
    </lineage>
</organism>
<evidence type="ECO:0000313" key="3">
    <source>
        <dbReference type="Proteomes" id="UP001526201"/>
    </source>
</evidence>
<protein>
    <recommendedName>
        <fullName evidence="4">Integrase</fullName>
    </recommendedName>
</protein>
<evidence type="ECO:0000256" key="1">
    <source>
        <dbReference type="SAM" id="MobiDB-lite"/>
    </source>
</evidence>
<feature type="region of interest" description="Disordered" evidence="1">
    <location>
        <begin position="157"/>
        <end position="176"/>
    </location>
</feature>
<evidence type="ECO:0000313" key="2">
    <source>
        <dbReference type="EMBL" id="MCV7224654.1"/>
    </source>
</evidence>
<dbReference type="Proteomes" id="UP001526201">
    <property type="component" value="Unassembled WGS sequence"/>
</dbReference>
<sequence>MARFKKMMIAGAAASTVEHKIGGSAAADSPANTVFAVARAAVKELPALPPAESDRLERLMRQTVTADNPAVARAAIEAAAALRCQVPFTTAEQDRKRVGHVARFLVWSAFGDVVDPVRAFTKANVDEHLAATATKSKRSFEQRRYILYQTGRGLHPQQFPLAQPKNAPMRHRHPVASHSEIRRLQTIVPRLPARLGERTQLLLDLSYGAGVRPADFRTLRGTAITSVVVDGRAICVVAVPNLGGGVRQVPVVDPAIGGRLLGAAATIGDRLLMAPHATIAERNIVNRVSEQLREKGHASLDPIALRNRWILDLAERVPAVLLQQLADLCELRILVDERGLLTQYKLRHAITLLAEARR</sequence>
<dbReference type="EMBL" id="JACKTY010000009">
    <property type="protein sequence ID" value="MCV7224654.1"/>
    <property type="molecule type" value="Genomic_DNA"/>
</dbReference>